<gene>
    <name evidence="1" type="ORF">METZ01_LOCUS272510</name>
</gene>
<organism evidence="1">
    <name type="scientific">marine metagenome</name>
    <dbReference type="NCBI Taxonomy" id="408172"/>
    <lineage>
        <taxon>unclassified sequences</taxon>
        <taxon>metagenomes</taxon>
        <taxon>ecological metagenomes</taxon>
    </lineage>
</organism>
<evidence type="ECO:0008006" key="2">
    <source>
        <dbReference type="Google" id="ProtNLM"/>
    </source>
</evidence>
<dbReference type="GO" id="GO:0008781">
    <property type="term" value="F:N-acylneuraminate cytidylyltransferase activity"/>
    <property type="evidence" value="ECO:0007669"/>
    <property type="project" value="TreeGrafter"/>
</dbReference>
<dbReference type="CDD" id="cd02513">
    <property type="entry name" value="CMP-NeuAc_Synthase"/>
    <property type="match status" value="1"/>
</dbReference>
<dbReference type="InterPro" id="IPR003329">
    <property type="entry name" value="Cytidylyl_trans"/>
</dbReference>
<dbReference type="SUPFAM" id="SSF53448">
    <property type="entry name" value="Nucleotide-diphospho-sugar transferases"/>
    <property type="match status" value="1"/>
</dbReference>
<feature type="non-terminal residue" evidence="1">
    <location>
        <position position="206"/>
    </location>
</feature>
<name>A0A382K6K6_9ZZZZ</name>
<dbReference type="AlphaFoldDB" id="A0A382K6K6"/>
<dbReference type="InterPro" id="IPR029044">
    <property type="entry name" value="Nucleotide-diphossugar_trans"/>
</dbReference>
<evidence type="ECO:0000313" key="1">
    <source>
        <dbReference type="EMBL" id="SVC19656.1"/>
    </source>
</evidence>
<reference evidence="1" key="1">
    <citation type="submission" date="2018-05" db="EMBL/GenBank/DDBJ databases">
        <authorList>
            <person name="Lanie J.A."/>
            <person name="Ng W.-L."/>
            <person name="Kazmierczak K.M."/>
            <person name="Andrzejewski T.M."/>
            <person name="Davidsen T.M."/>
            <person name="Wayne K.J."/>
            <person name="Tettelin H."/>
            <person name="Glass J.I."/>
            <person name="Rusch D."/>
            <person name="Podicherti R."/>
            <person name="Tsui H.-C.T."/>
            <person name="Winkler M.E."/>
        </authorList>
    </citation>
    <scope>NUCLEOTIDE SEQUENCE</scope>
</reference>
<dbReference type="PANTHER" id="PTHR21485">
    <property type="entry name" value="HAD SUPERFAMILY MEMBERS CMAS AND KDSC"/>
    <property type="match status" value="1"/>
</dbReference>
<dbReference type="EMBL" id="UINC01078509">
    <property type="protein sequence ID" value="SVC19656.1"/>
    <property type="molecule type" value="Genomic_DNA"/>
</dbReference>
<dbReference type="InterPro" id="IPR050793">
    <property type="entry name" value="CMP-NeuNAc_synthase"/>
</dbReference>
<protein>
    <recommendedName>
        <fullName evidence="2">Acylneuraminate cytidylyltransferase</fullName>
    </recommendedName>
</protein>
<proteinExistence type="predicted"/>
<dbReference type="PANTHER" id="PTHR21485:SF3">
    <property type="entry name" value="N-ACYLNEURAMINATE CYTIDYLYLTRANSFERASE"/>
    <property type="match status" value="1"/>
</dbReference>
<feature type="non-terminal residue" evidence="1">
    <location>
        <position position="1"/>
    </location>
</feature>
<dbReference type="Gene3D" id="3.90.550.10">
    <property type="entry name" value="Spore Coat Polysaccharide Biosynthesis Protein SpsA, Chain A"/>
    <property type="match status" value="1"/>
</dbReference>
<accession>A0A382K6K6</accession>
<sequence>LLALSNSKIIDQIYVATDCKKIKDIVLDFNFKKVLIFNRKKENATNTASTESVMMEFINSQNFSDNDLFLLVQVTTPFTLSKDFDNAVNRIKNNKNIDSVISCVELKRFFWTKDGDPINYDYTDRPRRQAFEGQLMENGAFYINYIKNIKTHQNRLSGNISPYIMPYYSGFEADEEDDWLIIEKLMYKYIVKKQPTRLIKLFATDV</sequence>
<dbReference type="Pfam" id="PF02348">
    <property type="entry name" value="CTP_transf_3"/>
    <property type="match status" value="1"/>
</dbReference>